<evidence type="ECO:0000256" key="3">
    <source>
        <dbReference type="ARBA" id="ARBA00010730"/>
    </source>
</evidence>
<evidence type="ECO:0000259" key="19">
    <source>
        <dbReference type="Pfam" id="PF17652"/>
    </source>
</evidence>
<keyword evidence="7 17" id="KW-0732">Signal</keyword>
<sequence length="910" mass="97168">MKQIIKLLLVHILAAIASGAPHPQEQGGPRTSLLTKHHHPVKESPRFGPGAPLFPYSHIKNPKPVTTEQELQPKSLLPDETSSDGFLFLSSPGATLTSSITTTAVTASVSVLTTSSLSGTVQVTVQVLPSPSTQTPATTGTVLSSLETSGHATKPPILTSSIPSPTTQIAPIAPTPVNHVINTIAADYNIFQPIDTSPPPSNLGSRSDHPVPRLGIQSQSAPRDTNKFYANFFLGSQTAPTWTHPYSLAWSKGGGATNSWGMTIVHIDADQRVFGPNAATNAASYFINPIGLQSLVLSATQLGTSTTLTTDTLTALSVNVNLSPAPGAAPAIKFPLVQGMGFVTAIFAGATPILQSGILFRTLTLDATPPKPGITKYSMLLEDGKTWLLYAYSPSGQNLTLKVVSNGLVQATSGFNGIIQIAKSTSAAHEAMFDEACGAYAISASLSGNVNGAVGSYTLAFNKAGLSYTTLAMFALPHHLESFDGNTLCCVTKGVQLATTTKGMATAIVADSWTLDEDLPLSLNFAPWSPARGSSNSISAAAISTIANIAASEISQNMTAQTSLSSMYYSGKALAKFAGIVYTLHDFIGNTALAQAGLNTLKQNFALFINNQQQYPLVYESAWGGIVSTATYKTGDSGADFGNTYYNDHHFHYSYFVYAAAIIGYLDPTWLAGNKAYINTMVRDFANPSTADNFFPVSRNFDWYNGHSWAHGLYETFDGKDEESSSEDSLSAYAIKMWGRTIGDSNMEARGNLQLAVTARSLQNYFLYESSNTVQPSNFIGNKVSGILFENKIDHTTYFGGAPELVQGIHMLPLLPHSTLTRTEEFVTEEWKAYFSNGRADAVVGGWKGILYANLAIIDPRSSWNFFAQAGFDASWLDGGASRTWYLALAAGMFSSPSLLFDAFAFALVW</sequence>
<evidence type="ECO:0000256" key="12">
    <source>
        <dbReference type="ARBA" id="ARBA00023316"/>
    </source>
</evidence>
<dbReference type="Pfam" id="PF17652">
    <property type="entry name" value="Glyco_hydro81C"/>
    <property type="match status" value="1"/>
</dbReference>
<comment type="similarity">
    <text evidence="3">Belongs to the glycosyl hydrolase 81 family.</text>
</comment>
<dbReference type="FunFam" id="1.20.5.420:FF:000008">
    <property type="entry name" value="Endo-1,3-beta-glucanase Engl1"/>
    <property type="match status" value="1"/>
</dbReference>
<evidence type="ECO:0000313" key="20">
    <source>
        <dbReference type="EMBL" id="ESZ94694.1"/>
    </source>
</evidence>
<keyword evidence="21" id="KW-1185">Reference proteome</keyword>
<evidence type="ECO:0000256" key="17">
    <source>
        <dbReference type="SAM" id="SignalP"/>
    </source>
</evidence>
<dbReference type="GO" id="GO:0000920">
    <property type="term" value="P:septum digestion after cytokinesis"/>
    <property type="evidence" value="ECO:0007669"/>
    <property type="project" value="UniProtKB-ARBA"/>
</dbReference>
<keyword evidence="6" id="KW-0964">Secreted</keyword>
<accession>W9CJ34</accession>
<dbReference type="PANTHER" id="PTHR31983">
    <property type="entry name" value="ENDO-1,3(4)-BETA-GLUCANASE 1"/>
    <property type="match status" value="1"/>
</dbReference>
<feature type="region of interest" description="Disordered" evidence="16">
    <location>
        <begin position="20"/>
        <end position="51"/>
    </location>
</feature>
<dbReference type="FunFam" id="2.70.98.30:FF:000006">
    <property type="entry name" value="Endo-1,3-beta-glucanase Engl1"/>
    <property type="match status" value="1"/>
</dbReference>
<keyword evidence="10" id="KW-0119">Carbohydrate metabolism</keyword>
<keyword evidence="9" id="KW-0325">Glycoprotein</keyword>
<dbReference type="InterPro" id="IPR040720">
    <property type="entry name" value="GH81_C"/>
</dbReference>
<keyword evidence="5" id="KW-0134">Cell wall</keyword>
<feature type="signal peptide" evidence="17">
    <location>
        <begin position="1"/>
        <end position="19"/>
    </location>
</feature>
<comment type="catalytic activity">
    <reaction evidence="1">
        <text>Hydrolysis of (1-&gt;3)-beta-D-glucosidic linkages in (1-&gt;3)-beta-D-glucans.</text>
        <dbReference type="EC" id="3.2.1.39"/>
    </reaction>
</comment>
<comment type="caution">
    <text evidence="20">The sequence shown here is derived from an EMBL/GenBank/DDBJ whole genome shotgun (WGS) entry which is preliminary data.</text>
</comment>
<dbReference type="InterPro" id="IPR005200">
    <property type="entry name" value="Endo-beta-glucanase"/>
</dbReference>
<keyword evidence="12" id="KW-0961">Cell wall biogenesis/degradation</keyword>
<evidence type="ECO:0000256" key="16">
    <source>
        <dbReference type="SAM" id="MobiDB-lite"/>
    </source>
</evidence>
<evidence type="ECO:0000256" key="13">
    <source>
        <dbReference type="ARBA" id="ARBA00023326"/>
    </source>
</evidence>
<dbReference type="AlphaFoldDB" id="W9CJ34"/>
<keyword evidence="13" id="KW-0624">Polysaccharide degradation</keyword>
<proteinExistence type="inferred from homology"/>
<evidence type="ECO:0000256" key="9">
    <source>
        <dbReference type="ARBA" id="ARBA00023180"/>
    </source>
</evidence>
<dbReference type="Gene3D" id="2.70.98.30">
    <property type="entry name" value="Golgi alpha-mannosidase II, domain 4"/>
    <property type="match status" value="1"/>
</dbReference>
<dbReference type="EC" id="3.2.1.39" evidence="4"/>
<evidence type="ECO:0000256" key="10">
    <source>
        <dbReference type="ARBA" id="ARBA00023277"/>
    </source>
</evidence>
<evidence type="ECO:0000256" key="8">
    <source>
        <dbReference type="ARBA" id="ARBA00022801"/>
    </source>
</evidence>
<comment type="subcellular location">
    <subcellularLocation>
        <location evidence="2">Secreted</location>
        <location evidence="2">Cell wall</location>
    </subcellularLocation>
</comment>
<gene>
    <name evidence="20" type="ORF">SBOR_4945</name>
</gene>
<dbReference type="EMBL" id="AYSA01000231">
    <property type="protein sequence ID" value="ESZ94694.1"/>
    <property type="molecule type" value="Genomic_DNA"/>
</dbReference>
<evidence type="ECO:0000313" key="21">
    <source>
        <dbReference type="Proteomes" id="UP000019487"/>
    </source>
</evidence>
<dbReference type="STRING" id="1432307.W9CJ34"/>
<organism evidence="20 21">
    <name type="scientific">Sclerotinia borealis (strain F-4128)</name>
    <dbReference type="NCBI Taxonomy" id="1432307"/>
    <lineage>
        <taxon>Eukaryota</taxon>
        <taxon>Fungi</taxon>
        <taxon>Dikarya</taxon>
        <taxon>Ascomycota</taxon>
        <taxon>Pezizomycotina</taxon>
        <taxon>Leotiomycetes</taxon>
        <taxon>Helotiales</taxon>
        <taxon>Sclerotiniaceae</taxon>
        <taxon>Sclerotinia</taxon>
    </lineage>
</organism>
<keyword evidence="8 20" id="KW-0378">Hydrolase</keyword>
<feature type="region of interest" description="Disordered" evidence="16">
    <location>
        <begin position="195"/>
        <end position="220"/>
    </location>
</feature>
<dbReference type="GO" id="GO:0000272">
    <property type="term" value="P:polysaccharide catabolic process"/>
    <property type="evidence" value="ECO:0007669"/>
    <property type="project" value="UniProtKB-KW"/>
</dbReference>
<dbReference type="GO" id="GO:0042973">
    <property type="term" value="F:glucan endo-1,3-beta-D-glucosidase activity"/>
    <property type="evidence" value="ECO:0007669"/>
    <property type="project" value="UniProtKB-EC"/>
</dbReference>
<dbReference type="Pfam" id="PF03639">
    <property type="entry name" value="Glyco_hydro_81"/>
    <property type="match status" value="1"/>
</dbReference>
<evidence type="ECO:0000256" key="14">
    <source>
        <dbReference type="ARBA" id="ARBA00074614"/>
    </source>
</evidence>
<dbReference type="GO" id="GO:0009986">
    <property type="term" value="C:cell surface"/>
    <property type="evidence" value="ECO:0007669"/>
    <property type="project" value="TreeGrafter"/>
</dbReference>
<feature type="domain" description="Glycosyl hydrolase family 81 N-terminal" evidence="18">
    <location>
        <begin position="209"/>
        <end position="530"/>
    </location>
</feature>
<dbReference type="PANTHER" id="PTHR31983:SF0">
    <property type="entry name" value="GLUCAN ENDO-1,3-BETA-D-GLUCOSIDASE 2"/>
    <property type="match status" value="1"/>
</dbReference>
<dbReference type="Proteomes" id="UP000019487">
    <property type="component" value="Unassembled WGS sequence"/>
</dbReference>
<keyword evidence="11" id="KW-0326">Glycosidase</keyword>
<feature type="chain" id="PRO_5004918612" description="Glucan endo-1,3-beta-D-glucosidase 1" evidence="17">
    <location>
        <begin position="20"/>
        <end position="910"/>
    </location>
</feature>
<dbReference type="Gene3D" id="1.20.5.420">
    <property type="entry name" value="Immunoglobulin FC, subunit C"/>
    <property type="match status" value="1"/>
</dbReference>
<evidence type="ECO:0000256" key="6">
    <source>
        <dbReference type="ARBA" id="ARBA00022525"/>
    </source>
</evidence>
<evidence type="ECO:0000256" key="11">
    <source>
        <dbReference type="ARBA" id="ARBA00023295"/>
    </source>
</evidence>
<feature type="domain" description="Glycosyl hydrolase family 81 C-terminal" evidence="19">
    <location>
        <begin position="538"/>
        <end position="887"/>
    </location>
</feature>
<reference evidence="20 21" key="1">
    <citation type="journal article" date="2014" name="Genome Announc.">
        <title>Draft genome sequence of Sclerotinia borealis, a psychrophilic plant pathogenic fungus.</title>
        <authorList>
            <person name="Mardanov A.V."/>
            <person name="Beletsky A.V."/>
            <person name="Kadnikov V.V."/>
            <person name="Ignatov A.N."/>
            <person name="Ravin N.V."/>
        </authorList>
    </citation>
    <scope>NUCLEOTIDE SEQUENCE [LARGE SCALE GENOMIC DNA]</scope>
    <source>
        <strain evidence="21">F-4157</strain>
    </source>
</reference>
<dbReference type="PROSITE" id="PS52008">
    <property type="entry name" value="GH81"/>
    <property type="match status" value="1"/>
</dbReference>
<dbReference type="GO" id="GO:0071555">
    <property type="term" value="P:cell wall organization"/>
    <property type="evidence" value="ECO:0007669"/>
    <property type="project" value="UniProtKB-KW"/>
</dbReference>
<evidence type="ECO:0000256" key="4">
    <source>
        <dbReference type="ARBA" id="ARBA00012780"/>
    </source>
</evidence>
<dbReference type="HOGENOM" id="CLU_005482_2_0_1"/>
<evidence type="ECO:0000256" key="1">
    <source>
        <dbReference type="ARBA" id="ARBA00000382"/>
    </source>
</evidence>
<dbReference type="GO" id="GO:0052861">
    <property type="term" value="F:endo-1,3(4)-beta-glucanase activity"/>
    <property type="evidence" value="ECO:0007669"/>
    <property type="project" value="InterPro"/>
</dbReference>
<evidence type="ECO:0000256" key="7">
    <source>
        <dbReference type="ARBA" id="ARBA00022729"/>
    </source>
</evidence>
<name>W9CJ34_SCLBF</name>
<dbReference type="FunFam" id="1.10.287.1170:FF:000001">
    <property type="entry name" value="Endo-1,3-beta-glucanase Engl1"/>
    <property type="match status" value="1"/>
</dbReference>
<protein>
    <recommendedName>
        <fullName evidence="14">Glucan endo-1,3-beta-D-glucosidase 1</fullName>
        <ecNumber evidence="4">3.2.1.39</ecNumber>
    </recommendedName>
    <alternativeName>
        <fullName evidence="15">Daughter specific expression protein 4</fullName>
    </alternativeName>
</protein>
<dbReference type="InterPro" id="IPR040451">
    <property type="entry name" value="GH81_N"/>
</dbReference>
<dbReference type="Gene3D" id="1.10.287.1170">
    <property type="entry name" value="glycoside hydrolase family 81 endo-[beta] glucanase"/>
    <property type="match status" value="1"/>
</dbReference>
<evidence type="ECO:0000256" key="15">
    <source>
        <dbReference type="ARBA" id="ARBA00075210"/>
    </source>
</evidence>
<evidence type="ECO:0000256" key="2">
    <source>
        <dbReference type="ARBA" id="ARBA00004191"/>
    </source>
</evidence>
<evidence type="ECO:0000256" key="5">
    <source>
        <dbReference type="ARBA" id="ARBA00022512"/>
    </source>
</evidence>
<dbReference type="OrthoDB" id="4473401at2759"/>
<evidence type="ECO:0000259" key="18">
    <source>
        <dbReference type="Pfam" id="PF03639"/>
    </source>
</evidence>